<feature type="compositionally biased region" description="Basic and acidic residues" evidence="4">
    <location>
        <begin position="405"/>
        <end position="415"/>
    </location>
</feature>
<feature type="region of interest" description="Disordered" evidence="4">
    <location>
        <begin position="358"/>
        <end position="415"/>
    </location>
</feature>
<dbReference type="Proteomes" id="UP001601976">
    <property type="component" value="Unassembled WGS sequence"/>
</dbReference>
<feature type="compositionally biased region" description="Pro residues" evidence="4">
    <location>
        <begin position="35"/>
        <end position="61"/>
    </location>
</feature>
<comment type="similarity">
    <text evidence="3">Belongs to the glycosyl hydrolase 26 family.</text>
</comment>
<dbReference type="GO" id="GO:0016787">
    <property type="term" value="F:hydrolase activity"/>
    <property type="evidence" value="ECO:0007669"/>
    <property type="project" value="UniProtKB-KW"/>
</dbReference>
<dbReference type="InterPro" id="IPR017853">
    <property type="entry name" value="GH"/>
</dbReference>
<evidence type="ECO:0000256" key="1">
    <source>
        <dbReference type="ARBA" id="ARBA00022801"/>
    </source>
</evidence>
<keyword evidence="8" id="KW-1185">Reference proteome</keyword>
<dbReference type="EMBL" id="JBIAPK010000007">
    <property type="protein sequence ID" value="MFF3341798.1"/>
    <property type="molecule type" value="Genomic_DNA"/>
</dbReference>
<feature type="region of interest" description="Disordered" evidence="4">
    <location>
        <begin position="28"/>
        <end position="72"/>
    </location>
</feature>
<feature type="signal peptide" evidence="5">
    <location>
        <begin position="1"/>
        <end position="27"/>
    </location>
</feature>
<dbReference type="SUPFAM" id="SSF51445">
    <property type="entry name" value="(Trans)glycosidases"/>
    <property type="match status" value="1"/>
</dbReference>
<evidence type="ECO:0000313" key="8">
    <source>
        <dbReference type="Proteomes" id="UP001601976"/>
    </source>
</evidence>
<gene>
    <name evidence="7" type="ORF">ACFYWW_24235</name>
</gene>
<protein>
    <submittedName>
        <fullName evidence="7">Glycoside hydrolase family 26 protein</fullName>
    </submittedName>
</protein>
<feature type="active site" description="Proton donor" evidence="3">
    <location>
        <position position="196"/>
    </location>
</feature>
<reference evidence="7 8" key="1">
    <citation type="submission" date="2024-10" db="EMBL/GenBank/DDBJ databases">
        <title>The Natural Products Discovery Center: Release of the First 8490 Sequenced Strains for Exploring Actinobacteria Biosynthetic Diversity.</title>
        <authorList>
            <person name="Kalkreuter E."/>
            <person name="Kautsar S.A."/>
            <person name="Yang D."/>
            <person name="Bader C.D."/>
            <person name="Teijaro C.N."/>
            <person name="Fluegel L."/>
            <person name="Davis C.M."/>
            <person name="Simpson J.R."/>
            <person name="Lauterbach L."/>
            <person name="Steele A.D."/>
            <person name="Gui C."/>
            <person name="Meng S."/>
            <person name="Li G."/>
            <person name="Viehrig K."/>
            <person name="Ye F."/>
            <person name="Su P."/>
            <person name="Kiefer A.F."/>
            <person name="Nichols A."/>
            <person name="Cepeda A.J."/>
            <person name="Yan W."/>
            <person name="Fan B."/>
            <person name="Jiang Y."/>
            <person name="Adhikari A."/>
            <person name="Zheng C.-J."/>
            <person name="Schuster L."/>
            <person name="Cowan T.M."/>
            <person name="Smanski M.J."/>
            <person name="Chevrette M.G."/>
            <person name="De Carvalho L.P.S."/>
            <person name="Shen B."/>
        </authorList>
    </citation>
    <scope>NUCLEOTIDE SEQUENCE [LARGE SCALE GENOMIC DNA]</scope>
    <source>
        <strain evidence="7 8">NPDC003029</strain>
    </source>
</reference>
<accession>A0ABW6RJU7</accession>
<feature type="chain" id="PRO_5046952636" evidence="5">
    <location>
        <begin position="28"/>
        <end position="445"/>
    </location>
</feature>
<keyword evidence="2 3" id="KW-0326">Glycosidase</keyword>
<proteinExistence type="inferred from homology"/>
<dbReference type="InterPro" id="IPR022790">
    <property type="entry name" value="GH26_dom"/>
</dbReference>
<feature type="compositionally biased region" description="Pro residues" evidence="4">
    <location>
        <begin position="369"/>
        <end position="386"/>
    </location>
</feature>
<dbReference type="Gene3D" id="3.20.20.80">
    <property type="entry name" value="Glycosidases"/>
    <property type="match status" value="1"/>
</dbReference>
<evidence type="ECO:0000256" key="5">
    <source>
        <dbReference type="SAM" id="SignalP"/>
    </source>
</evidence>
<evidence type="ECO:0000313" key="7">
    <source>
        <dbReference type="EMBL" id="MFF3341798.1"/>
    </source>
</evidence>
<evidence type="ECO:0000256" key="4">
    <source>
        <dbReference type="SAM" id="MobiDB-lite"/>
    </source>
</evidence>
<comment type="caution">
    <text evidence="7">The sequence shown here is derived from an EMBL/GenBank/DDBJ whole genome shotgun (WGS) entry which is preliminary data.</text>
</comment>
<keyword evidence="5" id="KW-0732">Signal</keyword>
<organism evidence="7 8">
    <name type="scientific">Streptomyces flavidovirens</name>
    <dbReference type="NCBI Taxonomy" id="67298"/>
    <lineage>
        <taxon>Bacteria</taxon>
        <taxon>Bacillati</taxon>
        <taxon>Actinomycetota</taxon>
        <taxon>Actinomycetes</taxon>
        <taxon>Kitasatosporales</taxon>
        <taxon>Streptomycetaceae</taxon>
        <taxon>Streptomyces</taxon>
    </lineage>
</organism>
<sequence>MSKRRRLTGTCIGTVAISLAVASGAFAGGALASPTEPPPPGPAVSPEPGPAVSPEPGPAVSPEPGAVPSQGPVSAIGAYLDYGPDGVTRMAELSEWLGGAELSVGHTYLPGDLWVNIEGRPEFLRSWADWRRGAKDRLFVLNVPMMERNEEHLSDDEVRDLLQEGADGSFDHHYRKLAKRLVKLGVPDTVIVLGWEMNGTTYSHRCGPDPDSWKEYWNRIVTAMRTVPGQKFRFDFAPNRGIDAIPWTECYPGDDVVDIIGMDSYDQPPGDTFDDQVSDPYGLQKQVDFAAEHNKAISYPEWGLFRNGDNPEYMTGMLDWMARHKPLYQTITDYCPHGVWQCDENPRSSEVFRSKLSGWRMPETQTPDAPAPTPSPSDPTPPPAPTPSATKPSESKPVKPTPTEPPKKPDPEKWCMPKEFGEWINQWLRDFTFCVKPESPERWKS</sequence>
<evidence type="ECO:0000256" key="3">
    <source>
        <dbReference type="PROSITE-ProRule" id="PRU01100"/>
    </source>
</evidence>
<dbReference type="RefSeq" id="WP_355725984.1">
    <property type="nucleotide sequence ID" value="NZ_JBEXNP010000025.1"/>
</dbReference>
<evidence type="ECO:0000259" key="6">
    <source>
        <dbReference type="PROSITE" id="PS51764"/>
    </source>
</evidence>
<name>A0ABW6RJU7_9ACTN</name>
<feature type="domain" description="GH26" evidence="6">
    <location>
        <begin position="55"/>
        <end position="368"/>
    </location>
</feature>
<keyword evidence="1 3" id="KW-0378">Hydrolase</keyword>
<feature type="active site" description="Nucleophile" evidence="3">
    <location>
        <position position="301"/>
    </location>
</feature>
<evidence type="ECO:0000256" key="2">
    <source>
        <dbReference type="ARBA" id="ARBA00023295"/>
    </source>
</evidence>
<dbReference type="PROSITE" id="PS51764">
    <property type="entry name" value="GH26"/>
    <property type="match status" value="1"/>
</dbReference>
<dbReference type="Pfam" id="PF02156">
    <property type="entry name" value="Glyco_hydro_26"/>
    <property type="match status" value="1"/>
</dbReference>